<dbReference type="Pfam" id="PF22939">
    <property type="entry name" value="WHD_GPIID"/>
    <property type="match status" value="1"/>
</dbReference>
<dbReference type="Proteomes" id="UP000276215">
    <property type="component" value="Unassembled WGS sequence"/>
</dbReference>
<dbReference type="AlphaFoldDB" id="A0A3N4IZI1"/>
<dbReference type="PANTHER" id="PTHR10039:SF16">
    <property type="entry name" value="GPI INOSITOL-DEACYLASE"/>
    <property type="match status" value="1"/>
</dbReference>
<keyword evidence="3" id="KW-1185">Reference proteome</keyword>
<dbReference type="OrthoDB" id="448455at2759"/>
<evidence type="ECO:0000259" key="1">
    <source>
        <dbReference type="Pfam" id="PF22939"/>
    </source>
</evidence>
<feature type="domain" description="GPI inositol-deacylase winged helix" evidence="1">
    <location>
        <begin position="156"/>
        <end position="242"/>
    </location>
</feature>
<proteinExistence type="predicted"/>
<evidence type="ECO:0000313" key="3">
    <source>
        <dbReference type="Proteomes" id="UP000276215"/>
    </source>
</evidence>
<evidence type="ECO:0000313" key="2">
    <source>
        <dbReference type="EMBL" id="RPA91562.1"/>
    </source>
</evidence>
<dbReference type="InterPro" id="IPR054471">
    <property type="entry name" value="GPIID_WHD"/>
</dbReference>
<reference evidence="2 3" key="1">
    <citation type="journal article" date="2018" name="Nat. Ecol. Evol.">
        <title>Pezizomycetes genomes reveal the molecular basis of ectomycorrhizal truffle lifestyle.</title>
        <authorList>
            <person name="Murat C."/>
            <person name="Payen T."/>
            <person name="Noel B."/>
            <person name="Kuo A."/>
            <person name="Morin E."/>
            <person name="Chen J."/>
            <person name="Kohler A."/>
            <person name="Krizsan K."/>
            <person name="Balestrini R."/>
            <person name="Da Silva C."/>
            <person name="Montanini B."/>
            <person name="Hainaut M."/>
            <person name="Levati E."/>
            <person name="Barry K.W."/>
            <person name="Belfiori B."/>
            <person name="Cichocki N."/>
            <person name="Clum A."/>
            <person name="Dockter R.B."/>
            <person name="Fauchery L."/>
            <person name="Guy J."/>
            <person name="Iotti M."/>
            <person name="Le Tacon F."/>
            <person name="Lindquist E.A."/>
            <person name="Lipzen A."/>
            <person name="Malagnac F."/>
            <person name="Mello A."/>
            <person name="Molinier V."/>
            <person name="Miyauchi S."/>
            <person name="Poulain J."/>
            <person name="Riccioni C."/>
            <person name="Rubini A."/>
            <person name="Sitrit Y."/>
            <person name="Splivallo R."/>
            <person name="Traeger S."/>
            <person name="Wang M."/>
            <person name="Zifcakova L."/>
            <person name="Wipf D."/>
            <person name="Zambonelli A."/>
            <person name="Paolocci F."/>
            <person name="Nowrousian M."/>
            <person name="Ottonello S."/>
            <person name="Baldrian P."/>
            <person name="Spatafora J.W."/>
            <person name="Henrissat B."/>
            <person name="Nagy L.G."/>
            <person name="Aury J.M."/>
            <person name="Wincker P."/>
            <person name="Grigoriev I.V."/>
            <person name="Bonfante P."/>
            <person name="Martin F.M."/>
        </authorList>
    </citation>
    <scope>NUCLEOTIDE SEQUENCE [LARGE SCALE GENOMIC DNA]</scope>
    <source>
        <strain evidence="2 3">120613-1</strain>
    </source>
</reference>
<dbReference type="EMBL" id="ML120493">
    <property type="protein sequence ID" value="RPA91562.1"/>
    <property type="molecule type" value="Genomic_DNA"/>
</dbReference>
<organism evidence="2 3">
    <name type="scientific">Choiromyces venosus 120613-1</name>
    <dbReference type="NCBI Taxonomy" id="1336337"/>
    <lineage>
        <taxon>Eukaryota</taxon>
        <taxon>Fungi</taxon>
        <taxon>Dikarya</taxon>
        <taxon>Ascomycota</taxon>
        <taxon>Pezizomycotina</taxon>
        <taxon>Pezizomycetes</taxon>
        <taxon>Pezizales</taxon>
        <taxon>Tuberaceae</taxon>
        <taxon>Choiromyces</taxon>
    </lineage>
</organism>
<dbReference type="PANTHER" id="PTHR10039">
    <property type="entry name" value="AMELOGENIN"/>
    <property type="match status" value="1"/>
</dbReference>
<sequence length="268" mass="30245">MLKTAIASQEQLFICVGALDEASPEHQFDLLDALREISRESPSVRIFLTGRPFVRSEVEKYFPGVQVISVSPTTDDIKRYLTMKLDKDTVHDAIDDRLREDILRIIPGKISEIFLLVSLSIETILGETTISKRRKRLSEMTKRQNVGDVYTATLERIKAQNGGKSRLAMDTLMWISHSEWPLRPDELCEALGVELGTPDLDIDNVPSILTIVECSLGLITVDSLSSEVRLVHFTLQEYLHDNPTLFQGPHSKMAEVGLTYLNFNSIRC</sequence>
<name>A0A3N4IZI1_9PEZI</name>
<gene>
    <name evidence="2" type="ORF">L873DRAFT_1752016</name>
</gene>
<protein>
    <recommendedName>
        <fullName evidence="1">GPI inositol-deacylase winged helix domain-containing protein</fullName>
    </recommendedName>
</protein>
<accession>A0A3N4IZI1</accession>